<proteinExistence type="predicted"/>
<name>A0A2A7U3L6_EDWTA</name>
<dbReference type="RefSeq" id="WP_035600454.1">
    <property type="nucleotide sequence ID" value="NZ_CP011359.2"/>
</dbReference>
<comment type="caution">
    <text evidence="1">The sequence shown here is derived from an EMBL/GenBank/DDBJ whole genome shotgun (WGS) entry which is preliminary data.</text>
</comment>
<gene>
    <name evidence="1" type="ORF">CRM76_13625</name>
</gene>
<dbReference type="Proteomes" id="UP000219788">
    <property type="component" value="Unassembled WGS sequence"/>
</dbReference>
<sequence length="63" mass="7059">MDRHRRRFTVPLSFPIVSHSCRFSPCASLLEDSLRVVLSALPHRQCIAILASDLRASRVGLAE</sequence>
<dbReference type="AlphaFoldDB" id="A0A2A7U3L6"/>
<evidence type="ECO:0000313" key="1">
    <source>
        <dbReference type="EMBL" id="PEH72900.1"/>
    </source>
</evidence>
<dbReference type="EMBL" id="PDDV01000013">
    <property type="protein sequence ID" value="PEH72900.1"/>
    <property type="molecule type" value="Genomic_DNA"/>
</dbReference>
<reference evidence="2" key="1">
    <citation type="submission" date="2017-09" db="EMBL/GenBank/DDBJ databases">
        <title>FDA dAtabase for Regulatory Grade micrObial Sequences (FDA-ARGOS): Supporting development and validation of Infectious Disease Dx tests.</title>
        <authorList>
            <person name="Goldberg B."/>
            <person name="Campos J."/>
            <person name="Tallon L."/>
            <person name="Sadzewicz L."/>
            <person name="Ott S."/>
            <person name="Zhao X."/>
            <person name="Nagaraj S."/>
            <person name="Vavikolanu K."/>
            <person name="Aluvathingal J."/>
            <person name="Nadendla S."/>
            <person name="Geyer C."/>
            <person name="Sichtig H."/>
        </authorList>
    </citation>
    <scope>NUCLEOTIDE SEQUENCE [LARGE SCALE GENOMIC DNA]</scope>
    <source>
        <strain evidence="2">FDAARGOS_370</strain>
    </source>
</reference>
<dbReference type="GeneID" id="93123922"/>
<accession>A0A2A7U3L6</accession>
<evidence type="ECO:0000313" key="2">
    <source>
        <dbReference type="Proteomes" id="UP000219788"/>
    </source>
</evidence>
<organism evidence="1 2">
    <name type="scientific">Edwardsiella tarda</name>
    <dbReference type="NCBI Taxonomy" id="636"/>
    <lineage>
        <taxon>Bacteria</taxon>
        <taxon>Pseudomonadati</taxon>
        <taxon>Pseudomonadota</taxon>
        <taxon>Gammaproteobacteria</taxon>
        <taxon>Enterobacterales</taxon>
        <taxon>Hafniaceae</taxon>
        <taxon>Edwardsiella</taxon>
    </lineage>
</organism>
<protein>
    <submittedName>
        <fullName evidence="1">Uncharacterized protein</fullName>
    </submittedName>
</protein>